<keyword evidence="1" id="KW-0378">Hydrolase</keyword>
<protein>
    <submittedName>
        <fullName evidence="1">Restriction endonuclease subunit M</fullName>
    </submittedName>
</protein>
<dbReference type="GO" id="GO:0004519">
    <property type="term" value="F:endonuclease activity"/>
    <property type="evidence" value="ECO:0007669"/>
    <property type="project" value="UniProtKB-KW"/>
</dbReference>
<evidence type="ECO:0000313" key="1">
    <source>
        <dbReference type="EMBL" id="MDN4188743.1"/>
    </source>
</evidence>
<name>A0AAW7LLJ2_BIFBR</name>
<sequence length="97" mass="10979">MVPGMGPSFPAGFLFLALEDLFLLMEQVNTKSQAPGRINDENVNHTPTRKTGVSPTLDLRHTFLYLTPFPRRLPMLGRDERHGMRMFGGSARKYAQM</sequence>
<organism evidence="1 2">
    <name type="scientific">Bifidobacterium breve</name>
    <dbReference type="NCBI Taxonomy" id="1685"/>
    <lineage>
        <taxon>Bacteria</taxon>
        <taxon>Bacillati</taxon>
        <taxon>Actinomycetota</taxon>
        <taxon>Actinomycetes</taxon>
        <taxon>Bifidobacteriales</taxon>
        <taxon>Bifidobacteriaceae</taxon>
        <taxon>Bifidobacterium</taxon>
    </lineage>
</organism>
<gene>
    <name evidence="1" type="ORF">DC496_10600</name>
</gene>
<dbReference type="EMBL" id="QELD01000027">
    <property type="protein sequence ID" value="MDN4188743.1"/>
    <property type="molecule type" value="Genomic_DNA"/>
</dbReference>
<dbReference type="AlphaFoldDB" id="A0AAW7LLJ2"/>
<keyword evidence="1" id="KW-0540">Nuclease</keyword>
<reference evidence="1" key="1">
    <citation type="submission" date="2018-05" db="EMBL/GenBank/DDBJ databases">
        <authorList>
            <person name="Kondepudi K.K."/>
            <person name="Singh S."/>
            <person name="Chaudhry V."/>
            <person name="Mantri S."/>
            <person name="Bhadada S."/>
            <person name="Bishnoi M."/>
            <person name="Kaur J."/>
            <person name="Sharma S."/>
            <person name="Bhatia R."/>
        </authorList>
    </citation>
    <scope>NUCLEOTIDE SEQUENCE</scope>
    <source>
        <strain evidence="1">Bif11</strain>
    </source>
</reference>
<accession>A0AAW7LLJ2</accession>
<dbReference type="Proteomes" id="UP001169990">
    <property type="component" value="Unassembled WGS sequence"/>
</dbReference>
<keyword evidence="1" id="KW-0255">Endonuclease</keyword>
<comment type="caution">
    <text evidence="1">The sequence shown here is derived from an EMBL/GenBank/DDBJ whole genome shotgun (WGS) entry which is preliminary data.</text>
</comment>
<evidence type="ECO:0000313" key="2">
    <source>
        <dbReference type="Proteomes" id="UP001169990"/>
    </source>
</evidence>
<reference evidence="1" key="2">
    <citation type="journal article" date="2022" name="3 Biotech.">
        <title>Isomaltooligosaccharides utilization and genomic characterization of human infant anti-inflammatory Bifidobacterium longum and Bifidobacterium breve strains.</title>
        <authorList>
            <person name="Sharma S."/>
            <person name="Singh S."/>
            <person name="Chaudhary V."/>
            <person name="Mantri S."/>
            <person name="Chander A."/>
            <person name="Maurya R."/>
            <person name="Rajarammohan S."/>
            <person name="Singh R.P."/>
            <person name="Rishi P."/>
            <person name="Bishnoi M."/>
            <person name="Bhadada S.K."/>
            <person name="Kondepudi K.K."/>
        </authorList>
    </citation>
    <scope>NUCLEOTIDE SEQUENCE</scope>
    <source>
        <strain evidence="1">Bif11</strain>
    </source>
</reference>
<proteinExistence type="predicted"/>